<dbReference type="PANTHER" id="PTHR21596">
    <property type="entry name" value="RIBONUCLEASE P SUBUNIT P38"/>
    <property type="match status" value="1"/>
</dbReference>
<dbReference type="Proteomes" id="UP000541444">
    <property type="component" value="Unassembled WGS sequence"/>
</dbReference>
<dbReference type="Pfam" id="PF03469">
    <property type="entry name" value="XH"/>
    <property type="match status" value="1"/>
</dbReference>
<protein>
    <recommendedName>
        <fullName evidence="2">Factor of DNA methylation 1-5/IDN2 domain-containing protein</fullName>
    </recommendedName>
</protein>
<dbReference type="AlphaFoldDB" id="A0A7J7M6C1"/>
<dbReference type="GO" id="GO:0080188">
    <property type="term" value="P:gene silencing by siRNA-directed DNA methylation"/>
    <property type="evidence" value="ECO:0007669"/>
    <property type="project" value="InterPro"/>
</dbReference>
<proteinExistence type="predicted"/>
<gene>
    <name evidence="3" type="ORF">GIB67_034049</name>
</gene>
<dbReference type="PANTHER" id="PTHR21596:SF82">
    <property type="entry name" value="FACTOR OF DNA METHYLATION 5-LIKE"/>
    <property type="match status" value="1"/>
</dbReference>
<evidence type="ECO:0000259" key="2">
    <source>
        <dbReference type="Pfam" id="PF03469"/>
    </source>
</evidence>
<dbReference type="InterPro" id="IPR005379">
    <property type="entry name" value="FDM1-5/IDN2_XH"/>
</dbReference>
<dbReference type="OrthoDB" id="1892195at2759"/>
<keyword evidence="1" id="KW-0175">Coiled coil</keyword>
<dbReference type="InterPro" id="IPR045177">
    <property type="entry name" value="FDM1-5/IDN2"/>
</dbReference>
<accession>A0A7J7M6C1</accession>
<feature type="domain" description="Factor of DNA methylation 1-5/IDN2" evidence="2">
    <location>
        <begin position="216"/>
        <end position="344"/>
    </location>
</feature>
<evidence type="ECO:0000313" key="3">
    <source>
        <dbReference type="EMBL" id="KAF6150350.1"/>
    </source>
</evidence>
<organism evidence="3 4">
    <name type="scientific">Kingdonia uniflora</name>
    <dbReference type="NCBI Taxonomy" id="39325"/>
    <lineage>
        <taxon>Eukaryota</taxon>
        <taxon>Viridiplantae</taxon>
        <taxon>Streptophyta</taxon>
        <taxon>Embryophyta</taxon>
        <taxon>Tracheophyta</taxon>
        <taxon>Spermatophyta</taxon>
        <taxon>Magnoliopsida</taxon>
        <taxon>Ranunculales</taxon>
        <taxon>Circaeasteraceae</taxon>
        <taxon>Kingdonia</taxon>
    </lineage>
</organism>
<evidence type="ECO:0000313" key="4">
    <source>
        <dbReference type="Proteomes" id="UP000541444"/>
    </source>
</evidence>
<evidence type="ECO:0000256" key="1">
    <source>
        <dbReference type="SAM" id="Coils"/>
    </source>
</evidence>
<reference evidence="3 4" key="1">
    <citation type="journal article" date="2020" name="IScience">
        <title>Genome Sequencing of the Endangered Kingdonia uniflora (Circaeasteraceae, Ranunculales) Reveals Potential Mechanisms of Evolutionary Specialization.</title>
        <authorList>
            <person name="Sun Y."/>
            <person name="Deng T."/>
            <person name="Zhang A."/>
            <person name="Moore M.J."/>
            <person name="Landis J.B."/>
            <person name="Lin N."/>
            <person name="Zhang H."/>
            <person name="Zhang X."/>
            <person name="Huang J."/>
            <person name="Zhang X."/>
            <person name="Sun H."/>
            <person name="Wang H."/>
        </authorList>
    </citation>
    <scope>NUCLEOTIDE SEQUENCE [LARGE SCALE GENOMIC DNA]</scope>
    <source>
        <strain evidence="3">TB1705</strain>
        <tissue evidence="3">Leaf</tissue>
    </source>
</reference>
<comment type="caution">
    <text evidence="3">The sequence shown here is derived from an EMBL/GenBank/DDBJ whole genome shotgun (WGS) entry which is preliminary data.</text>
</comment>
<feature type="coiled-coil region" evidence="1">
    <location>
        <begin position="146"/>
        <end position="173"/>
    </location>
</feature>
<keyword evidence="4" id="KW-1185">Reference proteome</keyword>
<dbReference type="EMBL" id="JACGCM010001747">
    <property type="protein sequence ID" value="KAF6150350.1"/>
    <property type="molecule type" value="Genomic_DNA"/>
</dbReference>
<name>A0A7J7M6C1_9MAGN</name>
<sequence length="346" mass="40754">MTNNIHEELQRLRQEIDYKNCMLEQKENKCNALSTFLSKIMEEKNTRRIMEEKDTLCKSYMEEMRRMQAIRKEYSRKLYQDNEELKRDFECRSKKLEDRSKQLKIREAQVLIGQQNLSSAWETLKTQLEIMKWRKLDVKCIGDGDNFKIQEKMDVLSKELEDALAELEAMETTNTTLFVKERISNDEVQEARKVLIKGLHDLNANRRGKHPTIGVKRLGELRVKPFRDACKNKYLAEECDVKSAALCSEWQELMKDSGWYPFRRANIDGKLQVDENDEKLKELKSQWGGEVFDAVAVALMEINENNASGGYSVPELWNFKEERKASLKEVVEHILKQLKIFKSKRK</sequence>
<feature type="coiled-coil region" evidence="1">
    <location>
        <begin position="57"/>
        <end position="106"/>
    </location>
</feature>